<geneLocation type="plasmid" evidence="3">
    <name>unnamed</name>
</geneLocation>
<evidence type="ECO:0000313" key="4">
    <source>
        <dbReference type="Proteomes" id="UP000019024"/>
    </source>
</evidence>
<sequence length="542" mass="61465">MKDDYDVIIGGSGIAGSASSMILAANDLDVLMIESKTHPRFAIGEAMLPLSAVWMWIVGEYFDIPEIKYLSDANKVVDNITQSCGVKHSVGFAYHEPGKSFSGRHAHQLVPPEMPFYKESHLLREHVDHYLVQSAEEYGVEYVDETPITDVEINNENVSVTTNDGTINGAFYIDATGGNSILAEKMGYPDEQPALETNSRAIFTHVEGLEPFDDLIEESDHPQQSNSLHDGTLHHVFDGGWIWVIPFDNFERSTETKASVGLLLDRRKYPCDESLSAEEEFNEIIGEFPDIERHLGTADPVRPWIRTGRLQRSSNQSSGHRHYLTNHTYGFVDPLYSQGLVHTFESVFLSTTLLIEAFETEDFSADHFSPIDALHRRQLTTADLLVSNGYNSMADFEVWNAWTQMILAESIFPDLYIQRHCLKYFASGDLEEFESLLQESRPGDQAPFESEKEEMLQTMSETLDAYNAGKIPPETTAERIFNEMKHTEWLPKHVYDWGNEEERHIDFSDPEITGELLTWGKTEAPAHIREGLFDFEMPNPPE</sequence>
<proteinExistence type="predicted"/>
<name>W0JTK4_9EURY</name>
<gene>
    <name evidence="3" type="ORF">HALLA_01030</name>
</gene>
<dbReference type="Gene3D" id="3.50.50.60">
    <property type="entry name" value="FAD/NAD(P)-binding domain"/>
    <property type="match status" value="1"/>
</dbReference>
<evidence type="ECO:0000313" key="3">
    <source>
        <dbReference type="EMBL" id="AHG01909.1"/>
    </source>
</evidence>
<evidence type="ECO:0000256" key="1">
    <source>
        <dbReference type="ARBA" id="ARBA00023002"/>
    </source>
</evidence>
<dbReference type="OrthoDB" id="275482at2157"/>
<keyword evidence="3" id="KW-0614">Plasmid</keyword>
<keyword evidence="1" id="KW-0560">Oxidoreductase</keyword>
<dbReference type="Pfam" id="PF04820">
    <property type="entry name" value="Trp_halogenase"/>
    <property type="match status" value="1"/>
</dbReference>
<dbReference type="RefSeq" id="WP_084569102.1">
    <property type="nucleotide sequence ID" value="NZ_CP007057.1"/>
</dbReference>
<organism evidence="3 4">
    <name type="scientific">Halostagnicola larsenii XH-48</name>
    <dbReference type="NCBI Taxonomy" id="797299"/>
    <lineage>
        <taxon>Archaea</taxon>
        <taxon>Methanobacteriati</taxon>
        <taxon>Methanobacteriota</taxon>
        <taxon>Stenosarchaea group</taxon>
        <taxon>Halobacteria</taxon>
        <taxon>Halobacteriales</taxon>
        <taxon>Natrialbaceae</taxon>
        <taxon>Halostagnicola</taxon>
    </lineage>
</organism>
<accession>W0JTK4</accession>
<dbReference type="GO" id="GO:0004497">
    <property type="term" value="F:monooxygenase activity"/>
    <property type="evidence" value="ECO:0007669"/>
    <property type="project" value="UniProtKB-KW"/>
</dbReference>
<dbReference type="Proteomes" id="UP000019024">
    <property type="component" value="Plasmid unnamed2"/>
</dbReference>
<dbReference type="PATRIC" id="fig|797299.3.peg.3614"/>
<dbReference type="AlphaFoldDB" id="W0JTK4"/>
<reference evidence="3 4" key="1">
    <citation type="submission" date="2014-01" db="EMBL/GenBank/DDBJ databases">
        <authorList>
            <consortium name="DOE Joint Genome Institute"/>
            <person name="Anderson I."/>
            <person name="Huntemann M."/>
            <person name="Han J."/>
            <person name="Chen A."/>
            <person name="Kyrpides N."/>
            <person name="Mavromatis K."/>
            <person name="Markowitz V."/>
            <person name="Palaniappan K."/>
            <person name="Ivanova N."/>
            <person name="Schaumberg A."/>
            <person name="Pati A."/>
            <person name="Liolios K."/>
            <person name="Nordberg H.P."/>
            <person name="Cantor M.N."/>
            <person name="Hua S.X."/>
            <person name="Woyke T."/>
        </authorList>
    </citation>
    <scope>NUCLEOTIDE SEQUENCE [LARGE SCALE GENOMIC DNA]</scope>
    <source>
        <strain evidence="3 4">XH-48</strain>
        <plasmid evidence="4">2</plasmid>
    </source>
</reference>
<dbReference type="EMBL" id="CP007057">
    <property type="protein sequence ID" value="AHG01909.1"/>
    <property type="molecule type" value="Genomic_DNA"/>
</dbReference>
<dbReference type="HOGENOM" id="CLU_025990_0_0_2"/>
<dbReference type="SUPFAM" id="SSF51905">
    <property type="entry name" value="FAD/NAD(P)-binding domain"/>
    <property type="match status" value="1"/>
</dbReference>
<keyword evidence="2" id="KW-0503">Monooxygenase</keyword>
<protein>
    <recommendedName>
        <fullName evidence="5">FAD-dependent oxidoreductase</fullName>
    </recommendedName>
</protein>
<dbReference type="KEGG" id="hlr:HALLA_01030"/>
<keyword evidence="4" id="KW-1185">Reference proteome</keyword>
<evidence type="ECO:0008006" key="5">
    <source>
        <dbReference type="Google" id="ProtNLM"/>
    </source>
</evidence>
<dbReference type="InterPro" id="IPR006905">
    <property type="entry name" value="Flavin_halogenase"/>
</dbReference>
<evidence type="ECO:0000256" key="2">
    <source>
        <dbReference type="ARBA" id="ARBA00023033"/>
    </source>
</evidence>
<dbReference type="PANTHER" id="PTHR43747:SF5">
    <property type="entry name" value="FAD-BINDING DOMAIN-CONTAINING PROTEIN"/>
    <property type="match status" value="1"/>
</dbReference>
<dbReference type="eggNOG" id="arCOG00570">
    <property type="taxonomic scope" value="Archaea"/>
</dbReference>
<dbReference type="PANTHER" id="PTHR43747">
    <property type="entry name" value="FAD-BINDING PROTEIN"/>
    <property type="match status" value="1"/>
</dbReference>
<dbReference type="GeneID" id="25147270"/>
<dbReference type="InterPro" id="IPR050816">
    <property type="entry name" value="Flavin-dep_Halogenase_NPB"/>
</dbReference>
<dbReference type="InterPro" id="IPR036188">
    <property type="entry name" value="FAD/NAD-bd_sf"/>
</dbReference>